<keyword evidence="4" id="KW-1185">Reference proteome</keyword>
<evidence type="ECO:0000256" key="2">
    <source>
        <dbReference type="SAM" id="Phobius"/>
    </source>
</evidence>
<organism evidence="3 4">
    <name type="scientific">Oleidesulfovibrio alaskensis (strain ATCC BAA-1058 / DSM 17464 / G20)</name>
    <name type="common">Desulfovibrio alaskensis</name>
    <dbReference type="NCBI Taxonomy" id="207559"/>
    <lineage>
        <taxon>Bacteria</taxon>
        <taxon>Pseudomonadati</taxon>
        <taxon>Thermodesulfobacteriota</taxon>
        <taxon>Desulfovibrionia</taxon>
        <taxon>Desulfovibrionales</taxon>
        <taxon>Desulfovibrionaceae</taxon>
        <taxon>Oleidesulfovibrio</taxon>
    </lineage>
</organism>
<dbReference type="AlphaFoldDB" id="Q315V3"/>
<feature type="transmembrane region" description="Helical" evidence="2">
    <location>
        <begin position="64"/>
        <end position="88"/>
    </location>
</feature>
<dbReference type="Pfam" id="PF26373">
    <property type="entry name" value="MamC"/>
    <property type="match status" value="1"/>
</dbReference>
<name>Q315V3_OLEA2</name>
<accession>Q315V3</accession>
<evidence type="ECO:0008006" key="5">
    <source>
        <dbReference type="Google" id="ProtNLM"/>
    </source>
</evidence>
<dbReference type="InterPro" id="IPR058956">
    <property type="entry name" value="MamC"/>
</dbReference>
<proteinExistence type="predicted"/>
<dbReference type="Proteomes" id="UP000002710">
    <property type="component" value="Chromosome"/>
</dbReference>
<gene>
    <name evidence="3" type="ordered locus">Dde_0492</name>
</gene>
<evidence type="ECO:0000256" key="1">
    <source>
        <dbReference type="SAM" id="MobiDB-lite"/>
    </source>
</evidence>
<keyword evidence="2" id="KW-1133">Transmembrane helix</keyword>
<keyword evidence="2" id="KW-0812">Transmembrane</keyword>
<dbReference type="eggNOG" id="ENOG5031BXP">
    <property type="taxonomic scope" value="Bacteria"/>
</dbReference>
<protein>
    <recommendedName>
        <fullName evidence="5">Transmembrane protein</fullName>
    </recommendedName>
</protein>
<dbReference type="STRING" id="207559.Dde_0492"/>
<evidence type="ECO:0000313" key="3">
    <source>
        <dbReference type="EMBL" id="ABB37293.1"/>
    </source>
</evidence>
<feature type="region of interest" description="Disordered" evidence="1">
    <location>
        <begin position="126"/>
        <end position="162"/>
    </location>
</feature>
<dbReference type="EMBL" id="CP000112">
    <property type="protein sequence ID" value="ABB37293.1"/>
    <property type="molecule type" value="Genomic_DNA"/>
</dbReference>
<dbReference type="HOGENOM" id="CLU_1632701_0_0_7"/>
<sequence length="162" mass="15730">MSKHVHRPTVTAGAAFNAGLLGALVGGVAEAAGSAAQVRAGTITRQQAVTNVAREAGTTGLATGGAVAVAGSLGLTGFASLAGIILVATGAKYALDSLLRPVKTSCCPAAVSPAAEEQPVCAAVDAAEKKTPARPRRQSSAKGAEKKATSADNAGTHAAGTE</sequence>
<reference evidence="3 4" key="1">
    <citation type="journal article" date="2011" name="J. Bacteriol.">
        <title>Complete genome sequence and updated annotation of Desulfovibrio alaskensis G20.</title>
        <authorList>
            <person name="Hauser L.J."/>
            <person name="Land M.L."/>
            <person name="Brown S.D."/>
            <person name="Larimer F."/>
            <person name="Keller K.L."/>
            <person name="Rapp-Giles B.J."/>
            <person name="Price M.N."/>
            <person name="Lin M."/>
            <person name="Bruce D.C."/>
            <person name="Detter J.C."/>
            <person name="Tapia R."/>
            <person name="Han C.S."/>
            <person name="Goodwin L.A."/>
            <person name="Cheng J.F."/>
            <person name="Pitluck S."/>
            <person name="Copeland A."/>
            <person name="Lucas S."/>
            <person name="Nolan M."/>
            <person name="Lapidus A.L."/>
            <person name="Palumbo A.V."/>
            <person name="Wall J.D."/>
        </authorList>
    </citation>
    <scope>NUCLEOTIDE SEQUENCE [LARGE SCALE GENOMIC DNA]</scope>
    <source>
        <strain evidence="4">ATCC BAA 1058 / DSM 17464 / G20</strain>
    </source>
</reference>
<keyword evidence="2" id="KW-0472">Membrane</keyword>
<dbReference type="KEGG" id="dde:Dde_0492"/>
<dbReference type="RefSeq" id="WP_011366614.1">
    <property type="nucleotide sequence ID" value="NC_007519.1"/>
</dbReference>
<evidence type="ECO:0000313" key="4">
    <source>
        <dbReference type="Proteomes" id="UP000002710"/>
    </source>
</evidence>